<dbReference type="SUPFAM" id="SSF54001">
    <property type="entry name" value="Cysteine proteinases"/>
    <property type="match status" value="1"/>
</dbReference>
<feature type="compositionally biased region" description="Pro residues" evidence="2">
    <location>
        <begin position="25"/>
        <end position="34"/>
    </location>
</feature>
<feature type="region of interest" description="Disordered" evidence="2">
    <location>
        <begin position="1"/>
        <end position="34"/>
    </location>
</feature>
<dbReference type="Pfam" id="PF00443">
    <property type="entry name" value="UCH"/>
    <property type="match status" value="1"/>
</dbReference>
<dbReference type="InterPro" id="IPR038765">
    <property type="entry name" value="Papain-like_cys_pep_sf"/>
</dbReference>
<evidence type="ECO:0000256" key="2">
    <source>
        <dbReference type="SAM" id="MobiDB-lite"/>
    </source>
</evidence>
<dbReference type="GO" id="GO:0004843">
    <property type="term" value="F:cysteine-type deubiquitinase activity"/>
    <property type="evidence" value="ECO:0007669"/>
    <property type="project" value="UniProtKB-EC"/>
</dbReference>
<name>A0ABQ9WXJ6_9EUKA</name>
<feature type="compositionally biased region" description="Acidic residues" evidence="2">
    <location>
        <begin position="1195"/>
        <end position="1207"/>
    </location>
</feature>
<sequence>MVDIKSVADVQEGENVPTQDEETPPIVPVSPPSAVPTQSDIFTHDFSLPFNLHQASNSEEVEVFDGRWKVFSITDTSHYFPIYIKVTPTVIRYSKNVAVSMEFLNDDPTLNKKKSFEYTFTNEKHDLGYKSWFLNSECTEEAGFLHDGCLKVRVTIEPVKILSQREKNGMVGLRNQGATCYLNSLIQTLFHTTLFRWSVYHMPLEEATESDGDYDSSSSSSSYGTGYGWRYNQRQKKVAKLQLAEALQRLFYNLQTSSSSVSTRELTRSFGWSDADSFEQHDASEMNRVMLDKLMEKLSTTPYRGSINLILEGRMYSYIKCVHVDFESAREERFFDLNLPVRGCATLEDSLRKYTEDELLDGDNQYSAEKFGYQDAIRSTKFLELPPVLHLQLNRWEYDMNTGRMAKLNDRFEFPEQLDMSPFLINLDEQQRRKLKERRVEEQEALQKRKMEKLQKEGKTDVHTDIPMAEDMQEEFQPIIESKERHSLDSYARYEPDEATYSLHSVLVHSGYVGGGHYYAYIRPDCAGQWYCLNDTTVTKVDSSEAIESTFGSSEPAGYSTGYRWRGTSSANAYMLVYVRNDVKDVVLKEVKMESIPAHIQDGLNAQKEKKSRITFKVYTNTTFDKKRGYLQKAAEEEEKKLKDAIDKTPTVKQCCIDKRQPFDSTQAMSFSLSRTATFKDLYEELEKKTHIPRSQQRIWRLANVKTGEKASNGWDDKTEYRPTQLLDQMTGETDQNLVTSVFSTFMIPLFIEESPAADVEDVPNDEQLLFVKHYSQIAPDAPFGSIFGASLLFLGPIKLRPDATLASASGMIQQLAVQDHIKSWRAEHSDAEVEEERTRKQAELASLSTVFYQYVQDSVGPLLDPSLTVEEHFLSPGSTIITQFVSPSFAESLLSGTATVEERESLCAFDVEEKRLRTAVITLQNADPKQEPQTLYMECDREMPQREFMQLLSTKLNHPINQILLRRKEYYNTDLTTELLRLHLDSDSENNSANIDSSSLNDLVNRYGTTYTDKRWRYHSNNPLIFTLIDEPLSEYVTKEHITVQVRDAYRPLQERVIVRESEWLGEVAEEGHDPLRVALIGGSSMASYPLSFARDASVGDVIQLLRTKMGTERPEALYAKSVADRLQSEAQKERKIIERRTRRLNLKRKGELYEDYSSDEGYSHRKETAWTKRSLRILMDAEENPAVKKPEKDEPDPANDEEDTPPEYITIPYNASKDEREILINRILCKALDQDEHALPPQTADEPFRTDYSSLDYSSVPIRALLLPPSYTSEKTTILEDDTAVTEVASDKRLLVVEFVPPPLSWPVDESTVHYIPVYFTSGVRYYVEWISITQKKNTFLVPFHKGDRKITLLRRIYDVVHGIMSDSQFQETEISFFGEKSAEIPLKTTPDTTAEDQAALFDDLSFIILTAANVRSRPYKPFSYNTSWRRKETAIVIKD</sequence>
<evidence type="ECO:0000313" key="4">
    <source>
        <dbReference type="EMBL" id="KAK2943422.1"/>
    </source>
</evidence>
<dbReference type="Gene3D" id="3.90.70.10">
    <property type="entry name" value="Cysteine proteinases"/>
    <property type="match status" value="1"/>
</dbReference>
<dbReference type="InterPro" id="IPR001394">
    <property type="entry name" value="Peptidase_C19_UCH"/>
</dbReference>
<feature type="region of interest" description="Disordered" evidence="2">
    <location>
        <begin position="1183"/>
        <end position="1211"/>
    </location>
</feature>
<dbReference type="SUPFAM" id="SSF49599">
    <property type="entry name" value="TRAF domain-like"/>
    <property type="match status" value="1"/>
</dbReference>
<dbReference type="PROSITE" id="PS50235">
    <property type="entry name" value="USP_3"/>
    <property type="match status" value="1"/>
</dbReference>
<dbReference type="PANTHER" id="PTHR24006:SF644">
    <property type="entry name" value="UBIQUITIN CARBOXYL-TERMINAL HYDROLASE 7"/>
    <property type="match status" value="1"/>
</dbReference>
<dbReference type="PANTHER" id="PTHR24006">
    <property type="entry name" value="UBIQUITIN CARBOXYL-TERMINAL HYDROLASE"/>
    <property type="match status" value="1"/>
</dbReference>
<dbReference type="InterPro" id="IPR018200">
    <property type="entry name" value="USP_CS"/>
</dbReference>
<reference evidence="4 5" key="1">
    <citation type="journal article" date="2022" name="bioRxiv">
        <title>Genomics of Preaxostyla Flagellates Illuminates Evolutionary Transitions and the Path Towards Mitochondrial Loss.</title>
        <authorList>
            <person name="Novak L.V.F."/>
            <person name="Treitli S.C."/>
            <person name="Pyrih J."/>
            <person name="Halakuc P."/>
            <person name="Pipaliya S.V."/>
            <person name="Vacek V."/>
            <person name="Brzon O."/>
            <person name="Soukal P."/>
            <person name="Eme L."/>
            <person name="Dacks J.B."/>
            <person name="Karnkowska A."/>
            <person name="Elias M."/>
            <person name="Hampl V."/>
        </authorList>
    </citation>
    <scope>NUCLEOTIDE SEQUENCE [LARGE SCALE GENOMIC DNA]</scope>
    <source>
        <strain evidence="4">NAU3</strain>
        <tissue evidence="4">Gut</tissue>
    </source>
</reference>
<comment type="caution">
    <text evidence="4">The sequence shown here is derived from an EMBL/GenBank/DDBJ whole genome shotgun (WGS) entry which is preliminary data.</text>
</comment>
<dbReference type="Proteomes" id="UP001281761">
    <property type="component" value="Unassembled WGS sequence"/>
</dbReference>
<proteinExistence type="predicted"/>
<feature type="domain" description="USP" evidence="3">
    <location>
        <begin position="171"/>
        <end position="581"/>
    </location>
</feature>
<keyword evidence="5" id="KW-1185">Reference proteome</keyword>
<dbReference type="InterPro" id="IPR028889">
    <property type="entry name" value="USP"/>
</dbReference>
<keyword evidence="4" id="KW-0378">Hydrolase</keyword>
<gene>
    <name evidence="4" type="ORF">BLNAU_21649</name>
</gene>
<evidence type="ECO:0000313" key="5">
    <source>
        <dbReference type="Proteomes" id="UP001281761"/>
    </source>
</evidence>
<organism evidence="4 5">
    <name type="scientific">Blattamonas nauphoetae</name>
    <dbReference type="NCBI Taxonomy" id="2049346"/>
    <lineage>
        <taxon>Eukaryota</taxon>
        <taxon>Metamonada</taxon>
        <taxon>Preaxostyla</taxon>
        <taxon>Oxymonadida</taxon>
        <taxon>Blattamonas</taxon>
    </lineage>
</organism>
<protein>
    <submittedName>
        <fullName evidence="4">Ubiquitin carboxyl-terminal hydrolase 15</fullName>
        <ecNumber evidence="4">3.4.19.12</ecNumber>
    </submittedName>
</protein>
<dbReference type="InterPro" id="IPR050164">
    <property type="entry name" value="Peptidase_C19"/>
</dbReference>
<feature type="coiled-coil region" evidence="1">
    <location>
        <begin position="425"/>
        <end position="457"/>
    </location>
</feature>
<dbReference type="PROSITE" id="PS00972">
    <property type="entry name" value="USP_1"/>
    <property type="match status" value="1"/>
</dbReference>
<keyword evidence="1" id="KW-0175">Coiled coil</keyword>
<evidence type="ECO:0000256" key="1">
    <source>
        <dbReference type="SAM" id="Coils"/>
    </source>
</evidence>
<evidence type="ECO:0000259" key="3">
    <source>
        <dbReference type="PROSITE" id="PS50235"/>
    </source>
</evidence>
<dbReference type="EC" id="3.4.19.12" evidence="4"/>
<dbReference type="EMBL" id="JARBJD010000347">
    <property type="protein sequence ID" value="KAK2943422.1"/>
    <property type="molecule type" value="Genomic_DNA"/>
</dbReference>
<dbReference type="PROSITE" id="PS00973">
    <property type="entry name" value="USP_2"/>
    <property type="match status" value="1"/>
</dbReference>
<accession>A0ABQ9WXJ6</accession>